<organism evidence="2 3">
    <name type="scientific">Circinella minor</name>
    <dbReference type="NCBI Taxonomy" id="1195481"/>
    <lineage>
        <taxon>Eukaryota</taxon>
        <taxon>Fungi</taxon>
        <taxon>Fungi incertae sedis</taxon>
        <taxon>Mucoromycota</taxon>
        <taxon>Mucoromycotina</taxon>
        <taxon>Mucoromycetes</taxon>
        <taxon>Mucorales</taxon>
        <taxon>Lichtheimiaceae</taxon>
        <taxon>Circinella</taxon>
    </lineage>
</organism>
<feature type="compositionally biased region" description="Polar residues" evidence="1">
    <location>
        <begin position="192"/>
        <end position="201"/>
    </location>
</feature>
<gene>
    <name evidence="2" type="ORF">INT45_001704</name>
</gene>
<dbReference type="Proteomes" id="UP000646827">
    <property type="component" value="Unassembled WGS sequence"/>
</dbReference>
<feature type="region of interest" description="Disordered" evidence="1">
    <location>
        <begin position="128"/>
        <end position="214"/>
    </location>
</feature>
<feature type="compositionally biased region" description="Low complexity" evidence="1">
    <location>
        <begin position="134"/>
        <end position="149"/>
    </location>
</feature>
<proteinExistence type="predicted"/>
<accession>A0A8H7VJ87</accession>
<evidence type="ECO:0000256" key="1">
    <source>
        <dbReference type="SAM" id="MobiDB-lite"/>
    </source>
</evidence>
<reference evidence="2 3" key="1">
    <citation type="submission" date="2020-12" db="EMBL/GenBank/DDBJ databases">
        <title>Metabolic potential, ecology and presence of endohyphal bacteria is reflected in genomic diversity of Mucoromycotina.</title>
        <authorList>
            <person name="Muszewska A."/>
            <person name="Okrasinska A."/>
            <person name="Steczkiewicz K."/>
            <person name="Drgas O."/>
            <person name="Orlowska M."/>
            <person name="Perlinska-Lenart U."/>
            <person name="Aleksandrzak-Piekarczyk T."/>
            <person name="Szatraj K."/>
            <person name="Zielenkiewicz U."/>
            <person name="Pilsyk S."/>
            <person name="Malc E."/>
            <person name="Mieczkowski P."/>
            <person name="Kruszewska J.S."/>
            <person name="Biernat P."/>
            <person name="Pawlowska J."/>
        </authorList>
    </citation>
    <scope>NUCLEOTIDE SEQUENCE [LARGE SCALE GENOMIC DNA]</scope>
    <source>
        <strain evidence="2 3">CBS 142.35</strain>
    </source>
</reference>
<dbReference type="EMBL" id="JAEPRB010000385">
    <property type="protein sequence ID" value="KAG2216579.1"/>
    <property type="molecule type" value="Genomic_DNA"/>
</dbReference>
<keyword evidence="3" id="KW-1185">Reference proteome</keyword>
<evidence type="ECO:0000313" key="2">
    <source>
        <dbReference type="EMBL" id="KAG2216579.1"/>
    </source>
</evidence>
<dbReference type="OrthoDB" id="10251508at2759"/>
<dbReference type="AlphaFoldDB" id="A0A8H7VJ87"/>
<protein>
    <submittedName>
        <fullName evidence="2">Uncharacterized protein</fullName>
    </submittedName>
</protein>
<comment type="caution">
    <text evidence="2">The sequence shown here is derived from an EMBL/GenBank/DDBJ whole genome shotgun (WGS) entry which is preliminary data.</text>
</comment>
<name>A0A8H7VJ87_9FUNG</name>
<sequence>MYRGWIHIEILPEHNASIRRTFRSDGPFLKALIQLAKYPEYSYDMVPEAFSEDVRKALAAGATQYLPRLYTNCVHFEKRSGIMGTTDIRESATRQSTIFPRSLSGEYRIKFNTIQFFLHHTVNVATHNPPLPTSQPSLLPTTTPSTFSSRGPSATPNTYGNSSLHTPNTSYATPYNAGTSVGSQRIAGGSGINTNANPFSNQQQQQQYRPQPRPRSIIGGIYEQLMTEYMQHYIPCGGNINNGGVSEFHPIIGTFLLDECIETWIRNSWISSGQKLSIERMHYIILFVKHIVGGDLRRCYSDNRQSATTNYQIVYNSIKSELYALISRLALNWSKDDDYLQVEWD</sequence>
<evidence type="ECO:0000313" key="3">
    <source>
        <dbReference type="Proteomes" id="UP000646827"/>
    </source>
</evidence>
<feature type="compositionally biased region" description="Polar residues" evidence="1">
    <location>
        <begin position="150"/>
        <end position="183"/>
    </location>
</feature>